<reference evidence="4 5" key="1">
    <citation type="submission" date="2024-05" db="EMBL/GenBank/DDBJ databases">
        <title>Long read based assembly of the Candida bracarensis genome reveals expanded adhesin content.</title>
        <authorList>
            <person name="Marcet-Houben M."/>
            <person name="Ksiezopolska E."/>
            <person name="Gabaldon T."/>
        </authorList>
    </citation>
    <scope>NUCLEOTIDE SEQUENCE [LARGE SCALE GENOMIC DNA]</scope>
    <source>
        <strain evidence="4 5">CBM6</strain>
    </source>
</reference>
<sequence length="698" mass="80449">MTVALRTRNPPKIDAGIDASNIIEDNGDSSNSKNRITRRRRRRAEEEEKYSDDDNLNEFNDDGTLKTEATIKTDSGNGRPFEVVAGLPCSLDIPQYNSALTAPLSVRDSAVLYNSLISSRRTWISGEMFEVYWTRANKVPSLAIKDASVLKELETSKDQDNTGKDRMQKMCDCEMLAGPHTFGVKLFIVKDEEIEKKWQLDQDSKKKEKEEKKKLEVEMRKKRAEEKKQNLLQKKQEREKQMQLQKEARARAKKEQAEARIRQREEQKRLKQLEKEKLREMKASAPKAKKEPSKKKADQNMIANLNMMAQRDPELKKLMAKVAGGQADGDEIEKFKKIIDFAKNMPPPRDDNPAENKSQEEVSVAEKKATKTTVIEATKTTKKLTETANKKTSDNSSLSNIQPRSSVVVKTDLISNDGIKSEAKNDTYDKEGDTLSSTNDQRASTEHRLNTTKNNVELSSKTGGNTEKENSKPKVKKELVNSTQSESINDVKKESKETTKKNKKKPVLKEQEMTEEEKDMQLTAFQQKYVNGAEIVIEFNENSNFRFLLPKKAIIENQGDAFKMSWLLVHNQKDIDRFKNRRIKELTKRIHNNEEKQKVTNEYEVYRDHNCPTPLFTSLTVTLKGIHRKFDQILLNSFDPIEQVQLNMKDILNIGTRLSGYNLWYQLDGYDDQNMAEELRIELNEFEQSLKPKRQKRN</sequence>
<evidence type="ECO:0000259" key="2">
    <source>
        <dbReference type="Pfam" id="PF24707"/>
    </source>
</evidence>
<evidence type="ECO:0000259" key="3">
    <source>
        <dbReference type="Pfam" id="PF26242"/>
    </source>
</evidence>
<dbReference type="InterPro" id="IPR037651">
    <property type="entry name" value="Swc3"/>
</dbReference>
<feature type="compositionally biased region" description="Basic and acidic residues" evidence="1">
    <location>
        <begin position="348"/>
        <end position="369"/>
    </location>
</feature>
<evidence type="ECO:0000256" key="1">
    <source>
        <dbReference type="SAM" id="MobiDB-lite"/>
    </source>
</evidence>
<feature type="region of interest" description="Disordered" evidence="1">
    <location>
        <begin position="201"/>
        <end position="298"/>
    </location>
</feature>
<organism evidence="4 5">
    <name type="scientific">Nakaseomyces bracarensis</name>
    <dbReference type="NCBI Taxonomy" id="273131"/>
    <lineage>
        <taxon>Eukaryota</taxon>
        <taxon>Fungi</taxon>
        <taxon>Dikarya</taxon>
        <taxon>Ascomycota</taxon>
        <taxon>Saccharomycotina</taxon>
        <taxon>Saccharomycetes</taxon>
        <taxon>Saccharomycetales</taxon>
        <taxon>Saccharomycetaceae</taxon>
        <taxon>Nakaseomyces</taxon>
    </lineage>
</organism>
<feature type="region of interest" description="Disordered" evidence="1">
    <location>
        <begin position="1"/>
        <end position="62"/>
    </location>
</feature>
<evidence type="ECO:0000313" key="5">
    <source>
        <dbReference type="Proteomes" id="UP001623330"/>
    </source>
</evidence>
<feature type="compositionally biased region" description="Polar residues" evidence="1">
    <location>
        <begin position="451"/>
        <end position="465"/>
    </location>
</feature>
<protein>
    <submittedName>
        <fullName evidence="4">SWR1-complex protein 3</fullName>
    </submittedName>
</protein>
<dbReference type="Pfam" id="PF24707">
    <property type="entry name" value="Swc3"/>
    <property type="match status" value="1"/>
</dbReference>
<keyword evidence="5" id="KW-1185">Reference proteome</keyword>
<dbReference type="PANTHER" id="PTHR28108">
    <property type="entry name" value="SWR1-COMPLEX PROTEIN 3"/>
    <property type="match status" value="1"/>
</dbReference>
<evidence type="ECO:0000313" key="4">
    <source>
        <dbReference type="EMBL" id="KAL3233426.1"/>
    </source>
</evidence>
<name>A0ABR4NX14_9SACH</name>
<feature type="compositionally biased region" description="Polar residues" evidence="1">
    <location>
        <begin position="394"/>
        <end position="405"/>
    </location>
</feature>
<dbReference type="InterPro" id="IPR058986">
    <property type="entry name" value="Swc3_C"/>
</dbReference>
<feature type="domain" description="Swc3 C-terminal" evidence="3">
    <location>
        <begin position="518"/>
        <end position="687"/>
    </location>
</feature>
<feature type="compositionally biased region" description="Acidic residues" evidence="1">
    <location>
        <begin position="47"/>
        <end position="61"/>
    </location>
</feature>
<feature type="compositionally biased region" description="Basic and acidic residues" evidence="1">
    <location>
        <begin position="383"/>
        <end position="393"/>
    </location>
</feature>
<dbReference type="InterPro" id="IPR057558">
    <property type="entry name" value="Swc3_dom"/>
</dbReference>
<dbReference type="Proteomes" id="UP001623330">
    <property type="component" value="Unassembled WGS sequence"/>
</dbReference>
<feature type="compositionally biased region" description="Basic and acidic residues" evidence="1">
    <location>
        <begin position="489"/>
        <end position="500"/>
    </location>
</feature>
<proteinExistence type="predicted"/>
<dbReference type="PANTHER" id="PTHR28108:SF1">
    <property type="entry name" value="SWR1-COMPLEX PROTEIN 3"/>
    <property type="match status" value="1"/>
</dbReference>
<dbReference type="Pfam" id="PF26242">
    <property type="entry name" value="Swc3_C"/>
    <property type="match status" value="1"/>
</dbReference>
<gene>
    <name evidence="4" type="ORF">RNJ44_03466</name>
</gene>
<feature type="region of interest" description="Disordered" evidence="1">
    <location>
        <begin position="342"/>
        <end position="515"/>
    </location>
</feature>
<feature type="compositionally biased region" description="Basic and acidic residues" evidence="1">
    <location>
        <begin position="419"/>
        <end position="433"/>
    </location>
</feature>
<comment type="caution">
    <text evidence="4">The sequence shown here is derived from an EMBL/GenBank/DDBJ whole genome shotgun (WGS) entry which is preliminary data.</text>
</comment>
<feature type="domain" description="SWR1-complex protein 3" evidence="2">
    <location>
        <begin position="79"/>
        <end position="193"/>
    </location>
</feature>
<feature type="compositionally biased region" description="Basic and acidic residues" evidence="1">
    <location>
        <begin position="466"/>
        <end position="479"/>
    </location>
</feature>
<accession>A0ABR4NX14</accession>
<dbReference type="EMBL" id="JBEVYD010000004">
    <property type="protein sequence ID" value="KAL3233426.1"/>
    <property type="molecule type" value="Genomic_DNA"/>
</dbReference>